<accession>A0A0F9AD00</accession>
<dbReference type="AlphaFoldDB" id="A0A0F9AD00"/>
<dbReference type="EMBL" id="LAZR01058344">
    <property type="protein sequence ID" value="KKK70096.1"/>
    <property type="molecule type" value="Genomic_DNA"/>
</dbReference>
<dbReference type="Gene3D" id="2.60.120.200">
    <property type="match status" value="2"/>
</dbReference>
<feature type="domain" description="DUF2341" evidence="1">
    <location>
        <begin position="145"/>
        <end position="226"/>
    </location>
</feature>
<reference evidence="2" key="1">
    <citation type="journal article" date="2015" name="Nature">
        <title>Complex archaea that bridge the gap between prokaryotes and eukaryotes.</title>
        <authorList>
            <person name="Spang A."/>
            <person name="Saw J.H."/>
            <person name="Jorgensen S.L."/>
            <person name="Zaremba-Niedzwiedzka K."/>
            <person name="Martijn J."/>
            <person name="Lind A.E."/>
            <person name="van Eijk R."/>
            <person name="Schleper C."/>
            <person name="Guy L."/>
            <person name="Ettema T.J."/>
        </authorList>
    </citation>
    <scope>NUCLEOTIDE SEQUENCE</scope>
</reference>
<evidence type="ECO:0000259" key="1">
    <source>
        <dbReference type="Pfam" id="PF10102"/>
    </source>
</evidence>
<dbReference type="Pfam" id="PF10102">
    <property type="entry name" value="DUF2341"/>
    <property type="match status" value="1"/>
</dbReference>
<protein>
    <recommendedName>
        <fullName evidence="1">DUF2341 domain-containing protein</fullName>
    </recommendedName>
</protein>
<dbReference type="SUPFAM" id="SSF49899">
    <property type="entry name" value="Concanavalin A-like lectins/glucanases"/>
    <property type="match status" value="2"/>
</dbReference>
<dbReference type="InterPro" id="IPR018765">
    <property type="entry name" value="DUF2341"/>
</dbReference>
<feature type="non-terminal residue" evidence="2">
    <location>
        <position position="1"/>
    </location>
</feature>
<evidence type="ECO:0000313" key="2">
    <source>
        <dbReference type="EMBL" id="KKK70096.1"/>
    </source>
</evidence>
<gene>
    <name evidence="2" type="ORF">LCGC14_2927420</name>
</gene>
<sequence length="380" mass="42516">QEWAYLVAIYDESKTSGTEFSAYINGELISENLADGNILTTTGALLIGKRINSRYFQGTIDELRLSDVVRSGDYVKTTFNNLNDPESFITLGKKHSQNKWPVPELSFRKNITFDSSVVSGSSDLYNFPYLLELYDSDMKNRVQTNGNDILFTDFNGVPFAHEIEEFDRNFNSTHVYLRAWVKIPKLSASPVTQFIMYYGNEQIESLQNPTGVWDEGYEGVFHFEDCCKMPNSVLDSSENGLVLKRISGQMSSSSWVSGFIGTGLDFDNTDGLNATTSGTTISDFTFSTWFKADATSGRNDLVTISSSRRFGIKDGHLYFHDGGDIEFSNEASFSTGSWYYGTVTYNGTYISVFLNGDEKTPLSRTIGSYSSRMAVGYRPT</sequence>
<dbReference type="Pfam" id="PF13385">
    <property type="entry name" value="Laminin_G_3"/>
    <property type="match status" value="2"/>
</dbReference>
<proteinExistence type="predicted"/>
<name>A0A0F9AD00_9ZZZZ</name>
<comment type="caution">
    <text evidence="2">The sequence shown here is derived from an EMBL/GenBank/DDBJ whole genome shotgun (WGS) entry which is preliminary data.</text>
</comment>
<organism evidence="2">
    <name type="scientific">marine sediment metagenome</name>
    <dbReference type="NCBI Taxonomy" id="412755"/>
    <lineage>
        <taxon>unclassified sequences</taxon>
        <taxon>metagenomes</taxon>
        <taxon>ecological metagenomes</taxon>
    </lineage>
</organism>
<feature type="non-terminal residue" evidence="2">
    <location>
        <position position="380"/>
    </location>
</feature>
<dbReference type="InterPro" id="IPR013320">
    <property type="entry name" value="ConA-like_dom_sf"/>
</dbReference>